<dbReference type="SUPFAM" id="SSF53335">
    <property type="entry name" value="S-adenosyl-L-methionine-dependent methyltransferases"/>
    <property type="match status" value="1"/>
</dbReference>
<evidence type="ECO:0000313" key="2">
    <source>
        <dbReference type="Proteomes" id="UP001642484"/>
    </source>
</evidence>
<keyword evidence="2" id="KW-1185">Reference proteome</keyword>
<dbReference type="Pfam" id="PF04072">
    <property type="entry name" value="LCM"/>
    <property type="match status" value="1"/>
</dbReference>
<dbReference type="NCBIfam" id="TIGR00027">
    <property type="entry name" value="mthyl_TIGR00027"/>
    <property type="match status" value="1"/>
</dbReference>
<sequence>MFVDPPQLFAQLKRAPMPSLPRRAAQAFCALILWKSPMPRSYALPEKASHAFTARMCAGSRFLESQRSDALFVDPLASKLAGPQGLAQPMGDWIMVPRTRFGDDFVLHHYMKARPCRQLVLLGAGMDARAYRLRLPELKVFEVDLPILFQEKEPLLEGETLTVQSRSVVPTDFSSGEDWSTKLQRDEHFDPTQPTVWLLEGLMMYLTDREATQTLRRIGALSAPHSALFFDAISASYVRQRIVVGGAPFLGGSDHYAEWLKEAASFGRTQVWDFNSMRVDRWNQRLSKDWARTVSPAELYGRNVVLFVESQI</sequence>
<comment type="caution">
    <text evidence="1">The sequence shown here is derived from an EMBL/GenBank/DDBJ whole genome shotgun (WGS) entry which is preliminary data.</text>
</comment>
<dbReference type="Gene3D" id="3.40.50.150">
    <property type="entry name" value="Vaccinia Virus protein VP39"/>
    <property type="match status" value="1"/>
</dbReference>
<dbReference type="GO" id="GO:0032259">
    <property type="term" value="P:methylation"/>
    <property type="evidence" value="ECO:0007669"/>
    <property type="project" value="UniProtKB-KW"/>
</dbReference>
<protein>
    <submittedName>
        <fullName evidence="1">Uncharacterized protein</fullName>
    </submittedName>
</protein>
<dbReference type="EMBL" id="CAXAMN010010935">
    <property type="protein sequence ID" value="CAK9033130.1"/>
    <property type="molecule type" value="Genomic_DNA"/>
</dbReference>
<name>A0ABP0L1U3_9DINO</name>
<proteinExistence type="predicted"/>
<dbReference type="Proteomes" id="UP001642484">
    <property type="component" value="Unassembled WGS sequence"/>
</dbReference>
<organism evidence="1 2">
    <name type="scientific">Durusdinium trenchii</name>
    <dbReference type="NCBI Taxonomy" id="1381693"/>
    <lineage>
        <taxon>Eukaryota</taxon>
        <taxon>Sar</taxon>
        <taxon>Alveolata</taxon>
        <taxon>Dinophyceae</taxon>
        <taxon>Suessiales</taxon>
        <taxon>Symbiodiniaceae</taxon>
        <taxon>Durusdinium</taxon>
    </lineage>
</organism>
<dbReference type="GO" id="GO:0008168">
    <property type="term" value="F:methyltransferase activity"/>
    <property type="evidence" value="ECO:0007669"/>
    <property type="project" value="UniProtKB-KW"/>
</dbReference>
<dbReference type="InterPro" id="IPR029063">
    <property type="entry name" value="SAM-dependent_MTases_sf"/>
</dbReference>
<reference evidence="1 2" key="1">
    <citation type="submission" date="2024-02" db="EMBL/GenBank/DDBJ databases">
        <authorList>
            <person name="Chen Y."/>
            <person name="Shah S."/>
            <person name="Dougan E. K."/>
            <person name="Thang M."/>
            <person name="Chan C."/>
        </authorList>
    </citation>
    <scope>NUCLEOTIDE SEQUENCE [LARGE SCALE GENOMIC DNA]</scope>
</reference>
<dbReference type="PANTHER" id="PTHR43619">
    <property type="entry name" value="S-ADENOSYL-L-METHIONINE-DEPENDENT METHYLTRANSFERASE YKTD-RELATED"/>
    <property type="match status" value="1"/>
</dbReference>
<accession>A0ABP0L1U3</accession>
<evidence type="ECO:0000313" key="1">
    <source>
        <dbReference type="EMBL" id="CAK9033130.1"/>
    </source>
</evidence>
<dbReference type="InterPro" id="IPR007213">
    <property type="entry name" value="Ppm1/Ppm2/Tcmp"/>
</dbReference>
<dbReference type="PANTHER" id="PTHR43619:SF2">
    <property type="entry name" value="S-ADENOSYL-L-METHIONINE-DEPENDENT METHYLTRANSFERASES SUPERFAMILY PROTEIN"/>
    <property type="match status" value="1"/>
</dbReference>
<gene>
    <name evidence="1" type="ORF">CCMP2556_LOCUS18949</name>
</gene>
<dbReference type="InterPro" id="IPR011610">
    <property type="entry name" value="SAM_mthyl_Trfase_ML2640-like"/>
</dbReference>